<organism evidence="3 4">
    <name type="scientific">Micromonospora pallida</name>
    <dbReference type="NCBI Taxonomy" id="145854"/>
    <lineage>
        <taxon>Bacteria</taxon>
        <taxon>Bacillati</taxon>
        <taxon>Actinomycetota</taxon>
        <taxon>Actinomycetes</taxon>
        <taxon>Micromonosporales</taxon>
        <taxon>Micromonosporaceae</taxon>
        <taxon>Micromonospora</taxon>
    </lineage>
</organism>
<evidence type="ECO:0000313" key="3">
    <source>
        <dbReference type="EMBL" id="SCL27417.1"/>
    </source>
</evidence>
<dbReference type="OrthoDB" id="8480037at2"/>
<evidence type="ECO:0000259" key="2">
    <source>
        <dbReference type="Pfam" id="PF00975"/>
    </source>
</evidence>
<sequence>MPRRSRWLAQEPRAESTARVFCLPFAGTGAGLLRQWPHRIGPVEVCRVQLPGRENRIREEAFADFDTFAETTAEALAPYLDRPYALFGHCMGALLAHRLAVALEARPVRPPARLVVSSSLPPHFPPETRYRPPGTAAEGIYHPSMTDAELTGEIRRVARAQGQPEILAELLPLAVRTLRRDLDMCYRYAPAEPTPVRCPITTVGWSRDPDVAPYEMTVWERYGRVDHHTLDGDKLTFIRAPQPLMDVLAEELLANATDSGERR</sequence>
<evidence type="ECO:0000313" key="4">
    <source>
        <dbReference type="Proteomes" id="UP000198959"/>
    </source>
</evidence>
<comment type="similarity">
    <text evidence="1">Belongs to the thioesterase family.</text>
</comment>
<proteinExistence type="inferred from homology"/>
<feature type="domain" description="Thioesterase" evidence="2">
    <location>
        <begin position="19"/>
        <end position="238"/>
    </location>
</feature>
<dbReference type="GO" id="GO:0008610">
    <property type="term" value="P:lipid biosynthetic process"/>
    <property type="evidence" value="ECO:0007669"/>
    <property type="project" value="TreeGrafter"/>
</dbReference>
<dbReference type="InterPro" id="IPR001031">
    <property type="entry name" value="Thioesterase"/>
</dbReference>
<dbReference type="STRING" id="145854.GA0074692_2347"/>
<accession>A0A1C6SDN1</accession>
<dbReference type="RefSeq" id="WP_091643098.1">
    <property type="nucleotide sequence ID" value="NZ_FMHW01000002.1"/>
</dbReference>
<dbReference type="Proteomes" id="UP000198959">
    <property type="component" value="Unassembled WGS sequence"/>
</dbReference>
<dbReference type="PANTHER" id="PTHR11487">
    <property type="entry name" value="THIOESTERASE"/>
    <property type="match status" value="1"/>
</dbReference>
<dbReference type="Gene3D" id="3.40.50.1820">
    <property type="entry name" value="alpha/beta hydrolase"/>
    <property type="match status" value="1"/>
</dbReference>
<gene>
    <name evidence="3" type="ORF">GA0074692_2347</name>
</gene>
<reference evidence="4" key="1">
    <citation type="submission" date="2016-06" db="EMBL/GenBank/DDBJ databases">
        <authorList>
            <person name="Varghese N."/>
            <person name="Submissions Spin"/>
        </authorList>
    </citation>
    <scope>NUCLEOTIDE SEQUENCE [LARGE SCALE GENOMIC DNA]</scope>
    <source>
        <strain evidence="4">DSM 43817</strain>
    </source>
</reference>
<evidence type="ECO:0000256" key="1">
    <source>
        <dbReference type="ARBA" id="ARBA00007169"/>
    </source>
</evidence>
<protein>
    <submittedName>
        <fullName evidence="3">Surfactin synthase thioesterase subunit</fullName>
    </submittedName>
</protein>
<dbReference type="PANTHER" id="PTHR11487:SF0">
    <property type="entry name" value="S-ACYL FATTY ACID SYNTHASE THIOESTERASE, MEDIUM CHAIN"/>
    <property type="match status" value="1"/>
</dbReference>
<name>A0A1C6SDN1_9ACTN</name>
<dbReference type="AlphaFoldDB" id="A0A1C6SDN1"/>
<dbReference type="SUPFAM" id="SSF53474">
    <property type="entry name" value="alpha/beta-Hydrolases"/>
    <property type="match status" value="1"/>
</dbReference>
<dbReference type="Pfam" id="PF00975">
    <property type="entry name" value="Thioesterase"/>
    <property type="match status" value="1"/>
</dbReference>
<dbReference type="InterPro" id="IPR029058">
    <property type="entry name" value="AB_hydrolase_fold"/>
</dbReference>
<dbReference type="EMBL" id="FMHW01000002">
    <property type="protein sequence ID" value="SCL27417.1"/>
    <property type="molecule type" value="Genomic_DNA"/>
</dbReference>
<dbReference type="InterPro" id="IPR012223">
    <property type="entry name" value="TEII"/>
</dbReference>
<keyword evidence="4" id="KW-1185">Reference proteome</keyword>